<accession>A0A550C6X2</accession>
<name>A0A550C6X2_9AGAR</name>
<dbReference type="EMBL" id="VDMD01000021">
    <property type="protein sequence ID" value="TRM60539.1"/>
    <property type="molecule type" value="Genomic_DNA"/>
</dbReference>
<comment type="caution">
    <text evidence="2">The sequence shown here is derived from an EMBL/GenBank/DDBJ whole genome shotgun (WGS) entry which is preliminary data.</text>
</comment>
<proteinExistence type="predicted"/>
<sequence length="173" mass="18929">MAGFIATPATLLCLAAALLLATIIGIWHATDRCRVPGCRGRPTIRCSRYLAMIDCCAVRAEQERMEHERVCTALNGPPGAHEPLSACCILAPEGDSGIAVDSGESVTVRARDTLETNLLPAADHAPRIISIECEWKCSDDREMYHHWNPKLRHLFSKDAFLRQNTVCKMGTGG</sequence>
<dbReference type="AlphaFoldDB" id="A0A550C6X2"/>
<keyword evidence="3" id="KW-1185">Reference proteome</keyword>
<evidence type="ECO:0000313" key="3">
    <source>
        <dbReference type="Proteomes" id="UP000320762"/>
    </source>
</evidence>
<dbReference type="Proteomes" id="UP000320762">
    <property type="component" value="Unassembled WGS sequence"/>
</dbReference>
<protein>
    <submittedName>
        <fullName evidence="2">Uncharacterized protein</fullName>
    </submittedName>
</protein>
<evidence type="ECO:0000256" key="1">
    <source>
        <dbReference type="SAM" id="SignalP"/>
    </source>
</evidence>
<feature type="chain" id="PRO_5021703672" evidence="1">
    <location>
        <begin position="30"/>
        <end position="173"/>
    </location>
</feature>
<reference evidence="2 3" key="1">
    <citation type="journal article" date="2019" name="New Phytol.">
        <title>Comparative genomics reveals unique wood-decay strategies and fruiting body development in the Schizophyllaceae.</title>
        <authorList>
            <person name="Almasi E."/>
            <person name="Sahu N."/>
            <person name="Krizsan K."/>
            <person name="Balint B."/>
            <person name="Kovacs G.M."/>
            <person name="Kiss B."/>
            <person name="Cseklye J."/>
            <person name="Drula E."/>
            <person name="Henrissat B."/>
            <person name="Nagy I."/>
            <person name="Chovatia M."/>
            <person name="Adam C."/>
            <person name="LaButti K."/>
            <person name="Lipzen A."/>
            <person name="Riley R."/>
            <person name="Grigoriev I.V."/>
            <person name="Nagy L.G."/>
        </authorList>
    </citation>
    <scope>NUCLEOTIDE SEQUENCE [LARGE SCALE GENOMIC DNA]</scope>
    <source>
        <strain evidence="2 3">NL-1724</strain>
    </source>
</reference>
<gene>
    <name evidence="2" type="ORF">BD626DRAFT_125644</name>
</gene>
<keyword evidence="1" id="KW-0732">Signal</keyword>
<evidence type="ECO:0000313" key="2">
    <source>
        <dbReference type="EMBL" id="TRM60539.1"/>
    </source>
</evidence>
<feature type="signal peptide" evidence="1">
    <location>
        <begin position="1"/>
        <end position="29"/>
    </location>
</feature>
<organism evidence="2 3">
    <name type="scientific">Schizophyllum amplum</name>
    <dbReference type="NCBI Taxonomy" id="97359"/>
    <lineage>
        <taxon>Eukaryota</taxon>
        <taxon>Fungi</taxon>
        <taxon>Dikarya</taxon>
        <taxon>Basidiomycota</taxon>
        <taxon>Agaricomycotina</taxon>
        <taxon>Agaricomycetes</taxon>
        <taxon>Agaricomycetidae</taxon>
        <taxon>Agaricales</taxon>
        <taxon>Schizophyllaceae</taxon>
        <taxon>Schizophyllum</taxon>
    </lineage>
</organism>